<feature type="transmembrane region" description="Helical" evidence="1">
    <location>
        <begin position="174"/>
        <end position="198"/>
    </location>
</feature>
<feature type="transmembrane region" description="Helical" evidence="1">
    <location>
        <begin position="118"/>
        <end position="135"/>
    </location>
</feature>
<sequence length="418" mass="45994">MTRFAMKTPLSNRKAVIIAIAACVLISFLRWPELLLDAQFWGEDGWYWWPEARAFGFSSLLLPHTGYFQTDARMVALLASPFPLSRGPTLFALAALIFDVMPAAFLISGRCASLCPSLPLRIFIGFLWCAMPNTWEVHGNLTNSQWHLAVLSLLILMSATPATKAGLTFDTVMLALGCVSGPFCIFLAPVSAILAWRHPSGTRLARLAIVMAGALIQISALSMGARSAMPSLGATPISFIRLMAGQVFLAPLVGHRHLPQWYATGPWRSGLLPWIAALTGFWLCIDAARRWPVIRLAGLFTLLTLCASLSHPVPGDDGSPVWVSMRNLDSNMRYLFLPLVFWMTVLAVTTFAAPRGWAKGVATGALLVSLFSGIPRDWRFPAVPDRHFYDIAREYDKAPPGTRFVIPVRPGRQAVYIK</sequence>
<evidence type="ECO:0008006" key="4">
    <source>
        <dbReference type="Google" id="ProtNLM"/>
    </source>
</evidence>
<reference evidence="2 3" key="1">
    <citation type="journal article" date="2020" name="Int. J. Syst. Evol. Microbiol.">
        <title>Novel acetic acid bacteria from cider fermentations: Acetobacter conturbans sp. nov. and Acetobacter fallax sp. nov.</title>
        <authorList>
            <person name="Sombolestani A.S."/>
            <person name="Cleenwerck I."/>
            <person name="Cnockaert M."/>
            <person name="Borremans W."/>
            <person name="Wieme A.D."/>
            <person name="De Vuyst L."/>
            <person name="Vandamme P."/>
        </authorList>
    </citation>
    <scope>NUCLEOTIDE SEQUENCE [LARGE SCALE GENOMIC DNA]</scope>
    <source>
        <strain evidence="2 3">LMG 30640</strain>
    </source>
</reference>
<feature type="transmembrane region" description="Helical" evidence="1">
    <location>
        <begin position="334"/>
        <end position="353"/>
    </location>
</feature>
<dbReference type="Proteomes" id="UP000635278">
    <property type="component" value="Unassembled WGS sequence"/>
</dbReference>
<accession>A0ABX0JP37</accession>
<gene>
    <name evidence="2" type="ORF">GOB93_06325</name>
</gene>
<dbReference type="RefSeq" id="WP_173582652.1">
    <property type="nucleotide sequence ID" value="NZ_WOTB01000006.1"/>
</dbReference>
<feature type="transmembrane region" description="Helical" evidence="1">
    <location>
        <begin position="204"/>
        <end position="225"/>
    </location>
</feature>
<feature type="transmembrane region" description="Helical" evidence="1">
    <location>
        <begin position="265"/>
        <end position="284"/>
    </location>
</feature>
<keyword evidence="3" id="KW-1185">Reference proteome</keyword>
<evidence type="ECO:0000256" key="1">
    <source>
        <dbReference type="SAM" id="Phobius"/>
    </source>
</evidence>
<protein>
    <recommendedName>
        <fullName evidence="4">Glucosyltransferase</fullName>
    </recommendedName>
</protein>
<comment type="caution">
    <text evidence="2">The sequence shown here is derived from an EMBL/GenBank/DDBJ whole genome shotgun (WGS) entry which is preliminary data.</text>
</comment>
<dbReference type="EMBL" id="WOTB01000006">
    <property type="protein sequence ID" value="NHN84261.1"/>
    <property type="molecule type" value="Genomic_DNA"/>
</dbReference>
<organism evidence="2 3">
    <name type="scientific">Acetobacter musti</name>
    <dbReference type="NCBI Taxonomy" id="864732"/>
    <lineage>
        <taxon>Bacteria</taxon>
        <taxon>Pseudomonadati</taxon>
        <taxon>Pseudomonadota</taxon>
        <taxon>Alphaproteobacteria</taxon>
        <taxon>Acetobacterales</taxon>
        <taxon>Acetobacteraceae</taxon>
        <taxon>Acetobacter</taxon>
    </lineage>
</organism>
<feature type="transmembrane region" description="Helical" evidence="1">
    <location>
        <begin position="12"/>
        <end position="31"/>
    </location>
</feature>
<evidence type="ECO:0000313" key="2">
    <source>
        <dbReference type="EMBL" id="NHN84261.1"/>
    </source>
</evidence>
<keyword evidence="1" id="KW-1133">Transmembrane helix</keyword>
<name>A0ABX0JP37_9PROT</name>
<keyword evidence="1" id="KW-0812">Transmembrane</keyword>
<proteinExistence type="predicted"/>
<feature type="transmembrane region" description="Helical" evidence="1">
    <location>
        <begin position="296"/>
        <end position="314"/>
    </location>
</feature>
<feature type="transmembrane region" description="Helical" evidence="1">
    <location>
        <begin position="147"/>
        <end position="167"/>
    </location>
</feature>
<keyword evidence="1" id="KW-0472">Membrane</keyword>
<evidence type="ECO:0000313" key="3">
    <source>
        <dbReference type="Proteomes" id="UP000635278"/>
    </source>
</evidence>